<feature type="chain" id="PRO_5013215549" evidence="6">
    <location>
        <begin position="21"/>
        <end position="344"/>
    </location>
</feature>
<dbReference type="PROSITE" id="PS51935">
    <property type="entry name" value="NLPC_P60"/>
    <property type="match status" value="1"/>
</dbReference>
<sequence length="344" mass="36572">MIIAVLLFTATPFMSNEAQASGTATQDEIVNYAKQFIGVPYKWGGTSPSGFDCSGYTTYVFNQKFGFNLPRTSGSQAGVGSAVSKSNLQKGDLVFFSFTAGSSSVGHVGIYIGNGDFISATSSKGIAIEDLNTNSYWAPRYITARRVPGVTSGTTQVSNPAPAPKPAPRPDLPKGEYYDVSDKHWANKAITELSLDNIISGYDGSEFLPQKDVSRAEAAVMIAKALGLKPVSGSQFKDVPTSHWASGYINALAQKGIVSGRPEGFVPKGDISRGEITVILTRAFTMSATTSNVSFSDVNNHWAKSSILKVASAEVASGYEDGTFKPNASATRAEFAQFVYNSIK</sequence>
<feature type="domain" description="SLH" evidence="7">
    <location>
        <begin position="173"/>
        <end position="236"/>
    </location>
</feature>
<protein>
    <submittedName>
        <fullName evidence="9">Hydrolase</fullName>
    </submittedName>
</protein>
<reference evidence="9 10" key="1">
    <citation type="submission" date="2017-07" db="EMBL/GenBank/DDBJ databases">
        <title>Tetzosporium hominis gen.nov. sp.nov.</title>
        <authorList>
            <person name="Tetz G."/>
            <person name="Tetz V."/>
        </authorList>
    </citation>
    <scope>NUCLEOTIDE SEQUENCE [LARGE SCALE GENOMIC DNA]</scope>
    <source>
        <strain evidence="9 10">VT-49</strain>
    </source>
</reference>
<feature type="domain" description="NlpC/P60" evidence="8">
    <location>
        <begin position="23"/>
        <end position="148"/>
    </location>
</feature>
<feature type="domain" description="SLH" evidence="7">
    <location>
        <begin position="290"/>
        <end position="344"/>
    </location>
</feature>
<keyword evidence="10" id="KW-1185">Reference proteome</keyword>
<keyword evidence="3 9" id="KW-0378">Hydrolase</keyword>
<dbReference type="PROSITE" id="PS51272">
    <property type="entry name" value="SLH"/>
    <property type="match status" value="3"/>
</dbReference>
<feature type="domain" description="SLH" evidence="7">
    <location>
        <begin position="237"/>
        <end position="289"/>
    </location>
</feature>
<keyword evidence="6" id="KW-0732">Signal</keyword>
<evidence type="ECO:0000259" key="8">
    <source>
        <dbReference type="PROSITE" id="PS51935"/>
    </source>
</evidence>
<evidence type="ECO:0000313" key="9">
    <source>
        <dbReference type="EMBL" id="OZS77771.1"/>
    </source>
</evidence>
<name>A0A264W2I2_9BACL</name>
<dbReference type="AlphaFoldDB" id="A0A264W2I2"/>
<feature type="signal peptide" evidence="6">
    <location>
        <begin position="1"/>
        <end position="20"/>
    </location>
</feature>
<dbReference type="Pfam" id="PF00877">
    <property type="entry name" value="NLPC_P60"/>
    <property type="match status" value="1"/>
</dbReference>
<proteinExistence type="inferred from homology"/>
<keyword evidence="4" id="KW-0788">Thiol protease</keyword>
<dbReference type="Gene3D" id="3.90.1720.10">
    <property type="entry name" value="endopeptidase domain like (from Nostoc punctiforme)"/>
    <property type="match status" value="1"/>
</dbReference>
<dbReference type="Proteomes" id="UP000217065">
    <property type="component" value="Unassembled WGS sequence"/>
</dbReference>
<evidence type="ECO:0000256" key="1">
    <source>
        <dbReference type="ARBA" id="ARBA00007074"/>
    </source>
</evidence>
<dbReference type="InterPro" id="IPR038765">
    <property type="entry name" value="Papain-like_cys_pep_sf"/>
</dbReference>
<gene>
    <name evidence="9" type="ORF">CF394_11080</name>
</gene>
<feature type="compositionally biased region" description="Pro residues" evidence="5">
    <location>
        <begin position="161"/>
        <end position="170"/>
    </location>
</feature>
<comment type="similarity">
    <text evidence="1">Belongs to the peptidase C40 family.</text>
</comment>
<dbReference type="EMBL" id="NOKQ01000220">
    <property type="protein sequence ID" value="OZS77771.1"/>
    <property type="molecule type" value="Genomic_DNA"/>
</dbReference>
<dbReference type="PANTHER" id="PTHR47053:SF1">
    <property type="entry name" value="MUREIN DD-ENDOPEPTIDASE MEPH-RELATED"/>
    <property type="match status" value="1"/>
</dbReference>
<dbReference type="InterPro" id="IPR051202">
    <property type="entry name" value="Peptidase_C40"/>
</dbReference>
<dbReference type="GO" id="GO:0008234">
    <property type="term" value="F:cysteine-type peptidase activity"/>
    <property type="evidence" value="ECO:0007669"/>
    <property type="project" value="UniProtKB-KW"/>
</dbReference>
<dbReference type="InterPro" id="IPR000064">
    <property type="entry name" value="NLP_P60_dom"/>
</dbReference>
<dbReference type="PANTHER" id="PTHR47053">
    <property type="entry name" value="MUREIN DD-ENDOPEPTIDASE MEPH-RELATED"/>
    <property type="match status" value="1"/>
</dbReference>
<dbReference type="OrthoDB" id="9813368at2"/>
<feature type="region of interest" description="Disordered" evidence="5">
    <location>
        <begin position="151"/>
        <end position="174"/>
    </location>
</feature>
<evidence type="ECO:0000259" key="7">
    <source>
        <dbReference type="PROSITE" id="PS51272"/>
    </source>
</evidence>
<evidence type="ECO:0000313" key="10">
    <source>
        <dbReference type="Proteomes" id="UP000217065"/>
    </source>
</evidence>
<keyword evidence="2" id="KW-0645">Protease</keyword>
<evidence type="ECO:0000256" key="6">
    <source>
        <dbReference type="SAM" id="SignalP"/>
    </source>
</evidence>
<dbReference type="InterPro" id="IPR001119">
    <property type="entry name" value="SLH_dom"/>
</dbReference>
<evidence type="ECO:0000256" key="3">
    <source>
        <dbReference type="ARBA" id="ARBA00022801"/>
    </source>
</evidence>
<comment type="caution">
    <text evidence="9">The sequence shown here is derived from an EMBL/GenBank/DDBJ whole genome shotgun (WGS) entry which is preliminary data.</text>
</comment>
<organism evidence="9 10">
    <name type="scientific">Tetzosporium hominis</name>
    <dbReference type="NCBI Taxonomy" id="2020506"/>
    <lineage>
        <taxon>Bacteria</taxon>
        <taxon>Bacillati</taxon>
        <taxon>Bacillota</taxon>
        <taxon>Bacilli</taxon>
        <taxon>Bacillales</taxon>
        <taxon>Caryophanaceae</taxon>
        <taxon>Tetzosporium</taxon>
    </lineage>
</organism>
<dbReference type="SUPFAM" id="SSF54001">
    <property type="entry name" value="Cysteine proteinases"/>
    <property type="match status" value="1"/>
</dbReference>
<dbReference type="GO" id="GO:0006508">
    <property type="term" value="P:proteolysis"/>
    <property type="evidence" value="ECO:0007669"/>
    <property type="project" value="UniProtKB-KW"/>
</dbReference>
<accession>A0A264W2I2</accession>
<evidence type="ECO:0000256" key="5">
    <source>
        <dbReference type="SAM" id="MobiDB-lite"/>
    </source>
</evidence>
<dbReference type="Pfam" id="PF00395">
    <property type="entry name" value="SLH"/>
    <property type="match status" value="3"/>
</dbReference>
<evidence type="ECO:0000256" key="2">
    <source>
        <dbReference type="ARBA" id="ARBA00022670"/>
    </source>
</evidence>
<evidence type="ECO:0000256" key="4">
    <source>
        <dbReference type="ARBA" id="ARBA00022807"/>
    </source>
</evidence>